<evidence type="ECO:0000313" key="2">
    <source>
        <dbReference type="EMBL" id="KIK25687.1"/>
    </source>
</evidence>
<protein>
    <submittedName>
        <fullName evidence="2">Uncharacterized protein</fullName>
    </submittedName>
</protein>
<evidence type="ECO:0000313" key="3">
    <source>
        <dbReference type="Proteomes" id="UP000054018"/>
    </source>
</evidence>
<dbReference type="HOGENOM" id="CLU_1652858_0_0_1"/>
<organism evidence="2 3">
    <name type="scientific">Pisolithus microcarpus 441</name>
    <dbReference type="NCBI Taxonomy" id="765257"/>
    <lineage>
        <taxon>Eukaryota</taxon>
        <taxon>Fungi</taxon>
        <taxon>Dikarya</taxon>
        <taxon>Basidiomycota</taxon>
        <taxon>Agaricomycotina</taxon>
        <taxon>Agaricomycetes</taxon>
        <taxon>Agaricomycetidae</taxon>
        <taxon>Boletales</taxon>
        <taxon>Sclerodermatineae</taxon>
        <taxon>Pisolithaceae</taxon>
        <taxon>Pisolithus</taxon>
    </lineage>
</organism>
<dbReference type="STRING" id="765257.A0A0C9ZTU8"/>
<evidence type="ECO:0000256" key="1">
    <source>
        <dbReference type="SAM" id="MobiDB-lite"/>
    </source>
</evidence>
<dbReference type="OrthoDB" id="3271131at2759"/>
<reference evidence="2 3" key="1">
    <citation type="submission" date="2014-04" db="EMBL/GenBank/DDBJ databases">
        <authorList>
            <consortium name="DOE Joint Genome Institute"/>
            <person name="Kuo A."/>
            <person name="Kohler A."/>
            <person name="Costa M.D."/>
            <person name="Nagy L.G."/>
            <person name="Floudas D."/>
            <person name="Copeland A."/>
            <person name="Barry K.W."/>
            <person name="Cichocki N."/>
            <person name="Veneault-Fourrey C."/>
            <person name="LaButti K."/>
            <person name="Lindquist E.A."/>
            <person name="Lipzen A."/>
            <person name="Lundell T."/>
            <person name="Morin E."/>
            <person name="Murat C."/>
            <person name="Sun H."/>
            <person name="Tunlid A."/>
            <person name="Henrissat B."/>
            <person name="Grigoriev I.V."/>
            <person name="Hibbett D.S."/>
            <person name="Martin F."/>
            <person name="Nordberg H.P."/>
            <person name="Cantor M.N."/>
            <person name="Hua S.X."/>
        </authorList>
    </citation>
    <scope>NUCLEOTIDE SEQUENCE [LARGE SCALE GENOMIC DNA]</scope>
    <source>
        <strain evidence="2 3">441</strain>
    </source>
</reference>
<gene>
    <name evidence="2" type="ORF">PISMIDRAFT_333487</name>
</gene>
<proteinExistence type="predicted"/>
<feature type="compositionally biased region" description="Polar residues" evidence="1">
    <location>
        <begin position="118"/>
        <end position="133"/>
    </location>
</feature>
<dbReference type="EMBL" id="KN833706">
    <property type="protein sequence ID" value="KIK25687.1"/>
    <property type="molecule type" value="Genomic_DNA"/>
</dbReference>
<sequence length="160" mass="17404">MVDWSFNHRTGGASRRADNSDSDSENADIDGPCDVSSLLRDIDLSSRRETVDYKPNPWSIAKINARSRDSHPQSMKERSQLPSESGTMPTMGPIGAAVKKQADRAQNTPNGGRRVLGENSTKVCSSSCGQTDKGNAKHGVGDSPPYLIQRFLNHLKHAGR</sequence>
<feature type="compositionally biased region" description="Basic and acidic residues" evidence="1">
    <location>
        <begin position="40"/>
        <end position="52"/>
    </location>
</feature>
<dbReference type="AlphaFoldDB" id="A0A0C9ZTU8"/>
<feature type="compositionally biased region" description="Basic and acidic residues" evidence="1">
    <location>
        <begin position="66"/>
        <end position="79"/>
    </location>
</feature>
<dbReference type="Proteomes" id="UP000054018">
    <property type="component" value="Unassembled WGS sequence"/>
</dbReference>
<name>A0A0C9ZTU8_9AGAM</name>
<feature type="region of interest" description="Disordered" evidence="1">
    <location>
        <begin position="1"/>
        <end position="145"/>
    </location>
</feature>
<accession>A0A0C9ZTU8</accession>
<keyword evidence="3" id="KW-1185">Reference proteome</keyword>
<reference evidence="3" key="2">
    <citation type="submission" date="2015-01" db="EMBL/GenBank/DDBJ databases">
        <title>Evolutionary Origins and Diversification of the Mycorrhizal Mutualists.</title>
        <authorList>
            <consortium name="DOE Joint Genome Institute"/>
            <consortium name="Mycorrhizal Genomics Consortium"/>
            <person name="Kohler A."/>
            <person name="Kuo A."/>
            <person name="Nagy L.G."/>
            <person name="Floudas D."/>
            <person name="Copeland A."/>
            <person name="Barry K.W."/>
            <person name="Cichocki N."/>
            <person name="Veneault-Fourrey C."/>
            <person name="LaButti K."/>
            <person name="Lindquist E.A."/>
            <person name="Lipzen A."/>
            <person name="Lundell T."/>
            <person name="Morin E."/>
            <person name="Murat C."/>
            <person name="Riley R."/>
            <person name="Ohm R."/>
            <person name="Sun H."/>
            <person name="Tunlid A."/>
            <person name="Henrissat B."/>
            <person name="Grigoriev I.V."/>
            <person name="Hibbett D.S."/>
            <person name="Martin F."/>
        </authorList>
    </citation>
    <scope>NUCLEOTIDE SEQUENCE [LARGE SCALE GENOMIC DNA]</scope>
    <source>
        <strain evidence="3">441</strain>
    </source>
</reference>